<sequence>MTDAANSSDPSLSEITAPAAARLEGIDFARAIAFLGMMMVNFHIYIHNADTDPGWATQFASLFSGRAAATFVFIAGIGTALLTARWRRSRSVEDRRAARMSLFKRGLFLFIVGVSFRAQWPYDILHFYGVYLALAGLLFTFSKRWLVVFAIVTPLIFVAEYLAFPPLLGWDYWESPSFHNPLVAFRDVFFTGHHPVFPWFAFFIAGMAVGQLDLHKSANHWRLLIGGVILIALAKAAKFAMLSLNFVKVLPVEDWGPGYALNYIADLFGTSAYPPTPFYVMFGLGVGMIVLSLSLMLCASDARRKFVKPVIHAGQMALTLYLAHVFIGVTGIEWFLPEEWESIWWLFGIVITFFIASVIFASIWRRYHKRGPVEWAMRRLVD</sequence>
<dbReference type="InterPro" id="IPR007349">
    <property type="entry name" value="DUF418"/>
</dbReference>
<dbReference type="PANTHER" id="PTHR30590:SF3">
    <property type="entry name" value="HYPOTHETICAL MEMBRANE SPANNING PROTEIN"/>
    <property type="match status" value="1"/>
</dbReference>
<feature type="domain" description="Heparan-alpha-glucosaminide N-acetyltransferase catalytic" evidence="3">
    <location>
        <begin position="22"/>
        <end position="221"/>
    </location>
</feature>
<feature type="transmembrane region" description="Helical" evidence="1">
    <location>
        <begin position="221"/>
        <end position="241"/>
    </location>
</feature>
<dbReference type="RefSeq" id="WP_330198780.1">
    <property type="nucleotide sequence ID" value="NZ_JAZDRP010000003.1"/>
</dbReference>
<evidence type="ECO:0000259" key="2">
    <source>
        <dbReference type="Pfam" id="PF04235"/>
    </source>
</evidence>
<dbReference type="Pfam" id="PF04235">
    <property type="entry name" value="DUF418"/>
    <property type="match status" value="1"/>
</dbReference>
<evidence type="ECO:0000313" key="4">
    <source>
        <dbReference type="EMBL" id="MEE2526121.1"/>
    </source>
</evidence>
<feature type="domain" description="DUF418" evidence="2">
    <location>
        <begin position="278"/>
        <end position="381"/>
    </location>
</feature>
<feature type="transmembrane region" description="Helical" evidence="1">
    <location>
        <begin position="146"/>
        <end position="168"/>
    </location>
</feature>
<feature type="transmembrane region" description="Helical" evidence="1">
    <location>
        <begin position="342"/>
        <end position="364"/>
    </location>
</feature>
<evidence type="ECO:0000259" key="3">
    <source>
        <dbReference type="Pfam" id="PF07786"/>
    </source>
</evidence>
<organism evidence="4 5">
    <name type="scientific">Hyphobacterium lacteum</name>
    <dbReference type="NCBI Taxonomy" id="3116575"/>
    <lineage>
        <taxon>Bacteria</taxon>
        <taxon>Pseudomonadati</taxon>
        <taxon>Pseudomonadota</taxon>
        <taxon>Alphaproteobacteria</taxon>
        <taxon>Maricaulales</taxon>
        <taxon>Maricaulaceae</taxon>
        <taxon>Hyphobacterium</taxon>
    </lineage>
</organism>
<gene>
    <name evidence="4" type="ORF">V0U79_07060</name>
</gene>
<feature type="transmembrane region" description="Helical" evidence="1">
    <location>
        <begin position="278"/>
        <end position="298"/>
    </location>
</feature>
<keyword evidence="5" id="KW-1185">Reference proteome</keyword>
<dbReference type="PANTHER" id="PTHR30590">
    <property type="entry name" value="INNER MEMBRANE PROTEIN"/>
    <property type="match status" value="1"/>
</dbReference>
<dbReference type="EMBL" id="JAZDRP010000003">
    <property type="protein sequence ID" value="MEE2526121.1"/>
    <property type="molecule type" value="Genomic_DNA"/>
</dbReference>
<name>A0ABU7LQC8_9PROT</name>
<feature type="transmembrane region" description="Helical" evidence="1">
    <location>
        <begin position="102"/>
        <end position="118"/>
    </location>
</feature>
<keyword evidence="1" id="KW-1133">Transmembrane helix</keyword>
<keyword evidence="1" id="KW-0472">Membrane</keyword>
<evidence type="ECO:0000313" key="5">
    <source>
        <dbReference type="Proteomes" id="UP001354971"/>
    </source>
</evidence>
<feature type="transmembrane region" description="Helical" evidence="1">
    <location>
        <begin position="28"/>
        <end position="46"/>
    </location>
</feature>
<comment type="caution">
    <text evidence="4">The sequence shown here is derived from an EMBL/GenBank/DDBJ whole genome shotgun (WGS) entry which is preliminary data.</text>
</comment>
<dbReference type="InterPro" id="IPR052529">
    <property type="entry name" value="Bact_Transport_Assoc"/>
</dbReference>
<proteinExistence type="predicted"/>
<feature type="transmembrane region" description="Helical" evidence="1">
    <location>
        <begin position="318"/>
        <end position="336"/>
    </location>
</feature>
<keyword evidence="1" id="KW-0812">Transmembrane</keyword>
<feature type="transmembrane region" description="Helical" evidence="1">
    <location>
        <begin position="58"/>
        <end position="82"/>
    </location>
</feature>
<evidence type="ECO:0000256" key="1">
    <source>
        <dbReference type="SAM" id="Phobius"/>
    </source>
</evidence>
<dbReference type="InterPro" id="IPR012429">
    <property type="entry name" value="HGSNAT_cat"/>
</dbReference>
<accession>A0ABU7LQC8</accession>
<dbReference type="Proteomes" id="UP001354971">
    <property type="component" value="Unassembled WGS sequence"/>
</dbReference>
<feature type="transmembrane region" description="Helical" evidence="1">
    <location>
        <begin position="124"/>
        <end position="141"/>
    </location>
</feature>
<dbReference type="Pfam" id="PF07786">
    <property type="entry name" value="HGSNAT_cat"/>
    <property type="match status" value="1"/>
</dbReference>
<reference evidence="4 5" key="1">
    <citation type="submission" date="2024-01" db="EMBL/GenBank/DDBJ databases">
        <title>Hyphobacterium bacterium isolated from marine sediment.</title>
        <authorList>
            <person name="Zhao S."/>
        </authorList>
    </citation>
    <scope>NUCLEOTIDE SEQUENCE [LARGE SCALE GENOMIC DNA]</scope>
    <source>
        <strain evidence="5">HN65</strain>
    </source>
</reference>
<protein>
    <submittedName>
        <fullName evidence="4">DUF418 domain-containing protein</fullName>
    </submittedName>
</protein>
<feature type="transmembrane region" description="Helical" evidence="1">
    <location>
        <begin position="188"/>
        <end position="209"/>
    </location>
</feature>